<dbReference type="AlphaFoldDB" id="F1T584"/>
<keyword evidence="1" id="KW-0805">Transcription regulation</keyword>
<gene>
    <name evidence="5" type="ORF">HMPREF0091_10052</name>
</gene>
<dbReference type="SUPFAM" id="SSF46785">
    <property type="entry name" value="Winged helix' DNA-binding domain"/>
    <property type="match status" value="1"/>
</dbReference>
<keyword evidence="2" id="KW-0238">DNA-binding</keyword>
<evidence type="ECO:0000313" key="5">
    <source>
        <dbReference type="EMBL" id="EGF23105.1"/>
    </source>
</evidence>
<dbReference type="GO" id="GO:0003677">
    <property type="term" value="F:DNA binding"/>
    <property type="evidence" value="ECO:0007669"/>
    <property type="project" value="UniProtKB-KW"/>
</dbReference>
<dbReference type="CDD" id="cd07377">
    <property type="entry name" value="WHTH_GntR"/>
    <property type="match status" value="1"/>
</dbReference>
<keyword evidence="6" id="KW-1185">Reference proteome</keyword>
<dbReference type="Gene3D" id="3.40.1410.10">
    <property type="entry name" value="Chorismate lyase-like"/>
    <property type="match status" value="1"/>
</dbReference>
<evidence type="ECO:0000313" key="6">
    <source>
        <dbReference type="Proteomes" id="UP000005947"/>
    </source>
</evidence>
<dbReference type="SUPFAM" id="SSF64288">
    <property type="entry name" value="Chorismate lyase-like"/>
    <property type="match status" value="1"/>
</dbReference>
<dbReference type="InterPro" id="IPR036388">
    <property type="entry name" value="WH-like_DNA-bd_sf"/>
</dbReference>
<evidence type="ECO:0000256" key="1">
    <source>
        <dbReference type="ARBA" id="ARBA00023015"/>
    </source>
</evidence>
<dbReference type="PANTHER" id="PTHR44846">
    <property type="entry name" value="MANNOSYL-D-GLYCERATE TRANSPORT/METABOLISM SYSTEM REPRESSOR MNGR-RELATED"/>
    <property type="match status" value="1"/>
</dbReference>
<accession>F1T584</accession>
<dbReference type="InterPro" id="IPR000524">
    <property type="entry name" value="Tscrpt_reg_HTH_GntR"/>
</dbReference>
<dbReference type="InterPro" id="IPR050679">
    <property type="entry name" value="Bact_HTH_transcr_reg"/>
</dbReference>
<dbReference type="eggNOG" id="COG2188">
    <property type="taxonomic scope" value="Bacteria"/>
</dbReference>
<dbReference type="GO" id="GO:0045892">
    <property type="term" value="P:negative regulation of DNA-templated transcription"/>
    <property type="evidence" value="ECO:0007669"/>
    <property type="project" value="TreeGrafter"/>
</dbReference>
<dbReference type="InterPro" id="IPR028978">
    <property type="entry name" value="Chorismate_lyase_/UTRA_dom_sf"/>
</dbReference>
<comment type="caution">
    <text evidence="5">The sequence shown here is derived from an EMBL/GenBank/DDBJ whole genome shotgun (WGS) entry which is preliminary data.</text>
</comment>
<dbReference type="Proteomes" id="UP000005947">
    <property type="component" value="Unassembled WGS sequence"/>
</dbReference>
<feature type="domain" description="HTH gntR-type" evidence="4">
    <location>
        <begin position="19"/>
        <end position="87"/>
    </location>
</feature>
<dbReference type="InterPro" id="IPR036390">
    <property type="entry name" value="WH_DNA-bd_sf"/>
</dbReference>
<dbReference type="PANTHER" id="PTHR44846:SF17">
    <property type="entry name" value="GNTR-FAMILY TRANSCRIPTIONAL REGULATOR"/>
    <property type="match status" value="1"/>
</dbReference>
<keyword evidence="3" id="KW-0804">Transcription</keyword>
<dbReference type="EMBL" id="ACGK02000001">
    <property type="protein sequence ID" value="EGF23105.1"/>
    <property type="molecule type" value="Genomic_DNA"/>
</dbReference>
<dbReference type="GO" id="GO:0003700">
    <property type="term" value="F:DNA-binding transcription factor activity"/>
    <property type="evidence" value="ECO:0007669"/>
    <property type="project" value="InterPro"/>
</dbReference>
<reference evidence="5 6" key="1">
    <citation type="submission" date="2011-02" db="EMBL/GenBank/DDBJ databases">
        <authorList>
            <person name="Muzny D."/>
            <person name="Qin X."/>
            <person name="Buhay C."/>
            <person name="Dugan-Rocha S."/>
            <person name="Ding Y."/>
            <person name="Chen G."/>
            <person name="Hawes A."/>
            <person name="Holder M."/>
            <person name="Jhangiani S."/>
            <person name="Johnson A."/>
            <person name="Khan Z."/>
            <person name="Li Z."/>
            <person name="Liu W."/>
            <person name="Liu X."/>
            <person name="Perez L."/>
            <person name="Shen H."/>
            <person name="Wang Q."/>
            <person name="Watt J."/>
            <person name="Xi L."/>
            <person name="Xin Y."/>
            <person name="Zhou J."/>
            <person name="Deng J."/>
            <person name="Jiang H."/>
            <person name="Liu Y."/>
            <person name="Qu J."/>
            <person name="Song X.-Z."/>
            <person name="Zhang L."/>
            <person name="Villasana D."/>
            <person name="Johnson A."/>
            <person name="Liu J."/>
            <person name="Liyanage D."/>
            <person name="Lorensuhewa L."/>
            <person name="Robinson T."/>
            <person name="Song A."/>
            <person name="Song B.-B."/>
            <person name="Dinh H."/>
            <person name="Thornton R."/>
            <person name="Coyle M."/>
            <person name="Francisco L."/>
            <person name="Jackson L."/>
            <person name="Javaid M."/>
            <person name="Korchina V."/>
            <person name="Kovar C."/>
            <person name="Mata R."/>
            <person name="Mathew T."/>
            <person name="Ngo R."/>
            <person name="Nguyen L."/>
            <person name="Nguyen N."/>
            <person name="Okwuonu G."/>
            <person name="Ongeri F."/>
            <person name="Pham C."/>
            <person name="Simmons D."/>
            <person name="Wilczek-Boney K."/>
            <person name="Hale W."/>
            <person name="Jakkamsetti A."/>
            <person name="Pham P."/>
            <person name="Ruth R."/>
            <person name="San Lucas F."/>
            <person name="Warren J."/>
            <person name="Zhang J."/>
            <person name="Zhao Z."/>
            <person name="Zhou C."/>
            <person name="Zhu D."/>
            <person name="Lee S."/>
            <person name="Bess C."/>
            <person name="Blankenburg K."/>
            <person name="Forbes L."/>
            <person name="Fu Q."/>
            <person name="Gubbala S."/>
            <person name="Hirani K."/>
            <person name="Jayaseelan J.C."/>
            <person name="Lara F."/>
            <person name="Munidasa M."/>
            <person name="Palculict T."/>
            <person name="Patil S."/>
            <person name="Pu L.-L."/>
            <person name="Saada N."/>
            <person name="Tang L."/>
            <person name="Weissenberger G."/>
            <person name="Zhu Y."/>
            <person name="Hemphill L."/>
            <person name="Shang Y."/>
            <person name="Youmans B."/>
            <person name="Ayvaz T."/>
            <person name="Ross M."/>
            <person name="Santibanez J."/>
            <person name="Aqrawi P."/>
            <person name="Gross S."/>
            <person name="Joshi V."/>
            <person name="Fowler G."/>
            <person name="Nazareth L."/>
            <person name="Reid J."/>
            <person name="Worley K."/>
            <person name="Petrosino J."/>
            <person name="Highlander S."/>
            <person name="Gibbs R."/>
        </authorList>
    </citation>
    <scope>NUCLEOTIDE SEQUENCE [LARGE SCALE GENOMIC DNA]</scope>
    <source>
        <strain evidence="5 6">DSM 15829</strain>
    </source>
</reference>
<evidence type="ECO:0000259" key="4">
    <source>
        <dbReference type="PROSITE" id="PS50949"/>
    </source>
</evidence>
<protein>
    <submittedName>
        <fullName evidence="5">Transcriptional regulator, GntR family</fullName>
    </submittedName>
</protein>
<evidence type="ECO:0000256" key="3">
    <source>
        <dbReference type="ARBA" id="ARBA00023163"/>
    </source>
</evidence>
<dbReference type="Gene3D" id="1.10.10.10">
    <property type="entry name" value="Winged helix-like DNA-binding domain superfamily/Winged helix DNA-binding domain"/>
    <property type="match status" value="1"/>
</dbReference>
<dbReference type="Pfam" id="PF07702">
    <property type="entry name" value="UTRA"/>
    <property type="match status" value="1"/>
</dbReference>
<organism evidence="5 6">
    <name type="scientific">Fannyhessea vaginae DSM 15829</name>
    <dbReference type="NCBI Taxonomy" id="525256"/>
    <lineage>
        <taxon>Bacteria</taxon>
        <taxon>Bacillati</taxon>
        <taxon>Actinomycetota</taxon>
        <taxon>Coriobacteriia</taxon>
        <taxon>Coriobacteriales</taxon>
        <taxon>Atopobiaceae</taxon>
        <taxon>Fannyhessea</taxon>
    </lineage>
</organism>
<dbReference type="InterPro" id="IPR011663">
    <property type="entry name" value="UTRA"/>
</dbReference>
<dbReference type="SMART" id="SM00345">
    <property type="entry name" value="HTH_GNTR"/>
    <property type="match status" value="1"/>
</dbReference>
<name>F1T584_9ACTN</name>
<evidence type="ECO:0000256" key="2">
    <source>
        <dbReference type="ARBA" id="ARBA00023125"/>
    </source>
</evidence>
<dbReference type="Pfam" id="PF00392">
    <property type="entry name" value="GntR"/>
    <property type="match status" value="1"/>
</dbReference>
<dbReference type="PROSITE" id="PS50949">
    <property type="entry name" value="HTH_GNTR"/>
    <property type="match status" value="1"/>
</dbReference>
<proteinExistence type="predicted"/>
<sequence length="249" mass="28628">MYFIQLAGAALRKGRHMKIPKYSLVKDTLKAEITTGNFSVGQKFYTEAELIHKFNVSSITVVRALSDLVREGYLVRHQGRGTFISQAPQRKNEKLVHIINQSITNEVSAVVYVQRNSNHKILSELDLNDDNYCIAIARTHSVNDMTFEYQENYLVKELIDEHSDKNKYTQLYDYISANKRICLRDEPYEQSICIEVPAEKHVADILGLHEGEVCVKQIRKTSSSITGKPLEYSLSFIRCEFFKVSITNR</sequence>
<dbReference type="SMART" id="SM00866">
    <property type="entry name" value="UTRA"/>
    <property type="match status" value="1"/>
</dbReference>